<keyword evidence="3" id="KW-1185">Reference proteome</keyword>
<dbReference type="RefSeq" id="WP_303304747.1">
    <property type="nucleotide sequence ID" value="NZ_JAODOP010000004.1"/>
</dbReference>
<dbReference type="Pfam" id="PF13320">
    <property type="entry name" value="GH123_cat"/>
    <property type="match status" value="2"/>
</dbReference>
<dbReference type="InterPro" id="IPR025150">
    <property type="entry name" value="GH123_cat"/>
</dbReference>
<gene>
    <name evidence="2" type="ORF">N1F79_04440</name>
</gene>
<feature type="domain" description="Glycoside hydrolase 123 catalytic" evidence="1">
    <location>
        <begin position="195"/>
        <end position="273"/>
    </location>
</feature>
<proteinExistence type="predicted"/>
<feature type="domain" description="Glycoside hydrolase 123 catalytic" evidence="1">
    <location>
        <begin position="299"/>
        <end position="506"/>
    </location>
</feature>
<dbReference type="EMBL" id="JAODOP010000004">
    <property type="protein sequence ID" value="MEF3832366.1"/>
    <property type="molecule type" value="Genomic_DNA"/>
</dbReference>
<evidence type="ECO:0000313" key="3">
    <source>
        <dbReference type="Proteomes" id="UP001337305"/>
    </source>
</evidence>
<comment type="caution">
    <text evidence="2">The sequence shown here is derived from an EMBL/GenBank/DDBJ whole genome shotgun (WGS) entry which is preliminary data.</text>
</comment>
<name>A0ABU7XPP6_9FLAO</name>
<evidence type="ECO:0000259" key="1">
    <source>
        <dbReference type="Pfam" id="PF13320"/>
    </source>
</evidence>
<dbReference type="Proteomes" id="UP001337305">
    <property type="component" value="Unassembled WGS sequence"/>
</dbReference>
<sequence length="546" mass="63793">MKKTLVVISLILVQYSVYAQKISLFDELAPLYPDTKIIEEVNHITLHAPKGGVLSVNILLNKLEEKDIIKINHNLEGLFYKVKTCRLLDVPVEENTGLDSRTEQYTNQTNPHVLRRAPFRVYEVLQPITFPFFSEHKTEAFNIKWAIPKQLSEGTYESTLEIKGLNFSKILHVTTVVHKSTVPDSGYNTYGYTNWFSLKRMAKSHDVDMWSQNHWELIKKYAEIMAEGRQNVFWVTLSDMFEKVQEVPQLQSARLEKLIKIFSDAGIYYIEFSPLAHRTKGDWSSTTLSSNLNSDMLVNSEEGYAFYETVFTQLKKIIDKNEWNGRIMFHISDEPTDEVVDDYKLFVKHLRKYFENASILEATMTLGLSDAVDYWCPQVQEYQKHQEFFENKKKAGDQVWVYTCLIPGGKWLNRLLDQHKLRQVYLGWSLAKFELGGYLHWGLNHYNSPNPFIKSVVDHPQLPNTKNKLPAGDTHIIYPGINEPWVSLRFNAHRIGLEDAELFKILEKKERIKLMESCFKLFDDYKTDIALYRKVRKRLLEKLDKN</sequence>
<reference evidence="2 3" key="1">
    <citation type="submission" date="2022-09" db="EMBL/GenBank/DDBJ databases">
        <title>Genome sequencing of Flavivirga sp. MEBiC05379.</title>
        <authorList>
            <person name="Oh H.-M."/>
            <person name="Kwon K.K."/>
            <person name="Park M.J."/>
            <person name="Yang S.-H."/>
        </authorList>
    </citation>
    <scope>NUCLEOTIDE SEQUENCE [LARGE SCALE GENOMIC DNA]</scope>
    <source>
        <strain evidence="2 3">MEBiC05379</strain>
    </source>
</reference>
<evidence type="ECO:0000313" key="2">
    <source>
        <dbReference type="EMBL" id="MEF3832366.1"/>
    </source>
</evidence>
<organism evidence="2 3">
    <name type="scientific">Flavivirga spongiicola</name>
    <dbReference type="NCBI Taxonomy" id="421621"/>
    <lineage>
        <taxon>Bacteria</taxon>
        <taxon>Pseudomonadati</taxon>
        <taxon>Bacteroidota</taxon>
        <taxon>Flavobacteriia</taxon>
        <taxon>Flavobacteriales</taxon>
        <taxon>Flavobacteriaceae</taxon>
        <taxon>Flavivirga</taxon>
    </lineage>
</organism>
<accession>A0ABU7XPP6</accession>
<protein>
    <submittedName>
        <fullName evidence="2">DUF4091 domain-containing protein</fullName>
    </submittedName>
</protein>